<sequence>MSEGLGVPVDVENDVNLAAVAERAHGAARGRDDFVLLWADVGIGAAIVLGGRMHRGTTGGAGEVGYLPAPGAPTARESGRYGDHGLQALSGGRAVLEVLRSYGIEGDGFRQAVATAARAARGEGGAAARAPAGLREEVFGSTLPS</sequence>
<dbReference type="Proteomes" id="UP000198683">
    <property type="component" value="Unassembled WGS sequence"/>
</dbReference>
<evidence type="ECO:0000256" key="1">
    <source>
        <dbReference type="ARBA" id="ARBA00006479"/>
    </source>
</evidence>
<evidence type="ECO:0000313" key="3">
    <source>
        <dbReference type="EMBL" id="SDL63033.1"/>
    </source>
</evidence>
<dbReference type="EMBL" id="FNFB01000025">
    <property type="protein sequence ID" value="SDL63033.1"/>
    <property type="molecule type" value="Genomic_DNA"/>
</dbReference>
<keyword evidence="4" id="KW-1185">Reference proteome</keyword>
<dbReference type="SUPFAM" id="SSF53067">
    <property type="entry name" value="Actin-like ATPase domain"/>
    <property type="match status" value="1"/>
</dbReference>
<dbReference type="STRING" id="683260.SAMN05421874_12568"/>
<protein>
    <submittedName>
        <fullName evidence="3">ROK family protein</fullName>
    </submittedName>
</protein>
<organism evidence="3 4">
    <name type="scientific">Nonomuraea maritima</name>
    <dbReference type="NCBI Taxonomy" id="683260"/>
    <lineage>
        <taxon>Bacteria</taxon>
        <taxon>Bacillati</taxon>
        <taxon>Actinomycetota</taxon>
        <taxon>Actinomycetes</taxon>
        <taxon>Streptosporangiales</taxon>
        <taxon>Streptosporangiaceae</taxon>
        <taxon>Nonomuraea</taxon>
    </lineage>
</organism>
<dbReference type="InterPro" id="IPR000600">
    <property type="entry name" value="ROK"/>
</dbReference>
<comment type="similarity">
    <text evidence="1">Belongs to the ROK (NagC/XylR) family.</text>
</comment>
<feature type="region of interest" description="Disordered" evidence="2">
    <location>
        <begin position="59"/>
        <end position="83"/>
    </location>
</feature>
<evidence type="ECO:0000313" key="4">
    <source>
        <dbReference type="Proteomes" id="UP000198683"/>
    </source>
</evidence>
<dbReference type="CDD" id="cd23763">
    <property type="entry name" value="ASKHA_ATPase_ROK"/>
    <property type="match status" value="1"/>
</dbReference>
<gene>
    <name evidence="3" type="ORF">SAMN05421874_12568</name>
</gene>
<reference evidence="3 4" key="1">
    <citation type="submission" date="2016-10" db="EMBL/GenBank/DDBJ databases">
        <authorList>
            <person name="de Groot N.N."/>
        </authorList>
    </citation>
    <scope>NUCLEOTIDE SEQUENCE [LARGE SCALE GENOMIC DNA]</scope>
    <source>
        <strain evidence="3 4">CGMCC 4.5681</strain>
    </source>
</reference>
<dbReference type="Pfam" id="PF00480">
    <property type="entry name" value="ROK"/>
    <property type="match status" value="1"/>
</dbReference>
<dbReference type="AlphaFoldDB" id="A0A1G9LMG4"/>
<name>A0A1G9LMG4_9ACTN</name>
<evidence type="ECO:0000256" key="2">
    <source>
        <dbReference type="SAM" id="MobiDB-lite"/>
    </source>
</evidence>
<dbReference type="PANTHER" id="PTHR18964">
    <property type="entry name" value="ROK (REPRESSOR, ORF, KINASE) FAMILY"/>
    <property type="match status" value="1"/>
</dbReference>
<proteinExistence type="inferred from homology"/>
<dbReference type="RefSeq" id="WP_245740694.1">
    <property type="nucleotide sequence ID" value="NZ_FNFB01000025.1"/>
</dbReference>
<accession>A0A1G9LMG4</accession>
<dbReference type="InterPro" id="IPR043129">
    <property type="entry name" value="ATPase_NBD"/>
</dbReference>
<dbReference type="Gene3D" id="3.30.420.40">
    <property type="match status" value="2"/>
</dbReference>
<dbReference type="PANTHER" id="PTHR18964:SF149">
    <property type="entry name" value="BIFUNCTIONAL UDP-N-ACETYLGLUCOSAMINE 2-EPIMERASE_N-ACETYLMANNOSAMINE KINASE"/>
    <property type="match status" value="1"/>
</dbReference>